<accession>A0A8T2NKZ4</accession>
<feature type="region of interest" description="Disordered" evidence="1">
    <location>
        <begin position="1"/>
        <end position="30"/>
    </location>
</feature>
<feature type="compositionally biased region" description="Basic and acidic residues" evidence="1">
    <location>
        <begin position="18"/>
        <end position="30"/>
    </location>
</feature>
<proteinExistence type="predicted"/>
<dbReference type="Proteomes" id="UP000824540">
    <property type="component" value="Unassembled WGS sequence"/>
</dbReference>
<evidence type="ECO:0000313" key="3">
    <source>
        <dbReference type="Proteomes" id="UP000824540"/>
    </source>
</evidence>
<evidence type="ECO:0000313" key="2">
    <source>
        <dbReference type="EMBL" id="KAG9341423.1"/>
    </source>
</evidence>
<sequence>MGMLNGTGGERKRRKRERDRERGGEREAGRESLFVCRERSKLCRRGERCAFIGPVISGSTPFCLQPLTPFLLPLFSSPSFSVSPRLMNNAAKHHCVRALRRRKMKPHGARHFVSMSKRNQHPTLPPT</sequence>
<protein>
    <submittedName>
        <fullName evidence="2">Uncharacterized protein</fullName>
    </submittedName>
</protein>
<comment type="caution">
    <text evidence="2">The sequence shown here is derived from an EMBL/GenBank/DDBJ whole genome shotgun (WGS) entry which is preliminary data.</text>
</comment>
<name>A0A8T2NKZ4_9TELE</name>
<dbReference type="AlphaFoldDB" id="A0A8T2NKZ4"/>
<organism evidence="2 3">
    <name type="scientific">Albula glossodonta</name>
    <name type="common">roundjaw bonefish</name>
    <dbReference type="NCBI Taxonomy" id="121402"/>
    <lineage>
        <taxon>Eukaryota</taxon>
        <taxon>Metazoa</taxon>
        <taxon>Chordata</taxon>
        <taxon>Craniata</taxon>
        <taxon>Vertebrata</taxon>
        <taxon>Euteleostomi</taxon>
        <taxon>Actinopterygii</taxon>
        <taxon>Neopterygii</taxon>
        <taxon>Teleostei</taxon>
        <taxon>Albuliformes</taxon>
        <taxon>Albulidae</taxon>
        <taxon>Albula</taxon>
    </lineage>
</organism>
<evidence type="ECO:0000256" key="1">
    <source>
        <dbReference type="SAM" id="MobiDB-lite"/>
    </source>
</evidence>
<gene>
    <name evidence="2" type="ORF">JZ751_019232</name>
</gene>
<dbReference type="EMBL" id="JAFBMS010000035">
    <property type="protein sequence ID" value="KAG9341423.1"/>
    <property type="molecule type" value="Genomic_DNA"/>
</dbReference>
<reference evidence="2" key="1">
    <citation type="thesis" date="2021" institute="BYU ScholarsArchive" country="Provo, UT, USA">
        <title>Applications of and Algorithms for Genome Assembly and Genomic Analyses with an Emphasis on Marine Teleosts.</title>
        <authorList>
            <person name="Pickett B.D."/>
        </authorList>
    </citation>
    <scope>NUCLEOTIDE SEQUENCE</scope>
    <source>
        <strain evidence="2">HI-2016</strain>
    </source>
</reference>
<keyword evidence="3" id="KW-1185">Reference proteome</keyword>